<evidence type="ECO:0000259" key="1">
    <source>
        <dbReference type="SMART" id="SM00986"/>
    </source>
</evidence>
<dbReference type="Pfam" id="PF03167">
    <property type="entry name" value="UDG"/>
    <property type="match status" value="1"/>
</dbReference>
<dbReference type="SUPFAM" id="SSF52141">
    <property type="entry name" value="Uracil-DNA glycosylase-like"/>
    <property type="match status" value="1"/>
</dbReference>
<dbReference type="SMART" id="SM00986">
    <property type="entry name" value="UDG"/>
    <property type="match status" value="1"/>
</dbReference>
<accession>A0ABM9WNS1</accession>
<dbReference type="Gene3D" id="3.40.470.10">
    <property type="entry name" value="Uracil-DNA glycosylase-like domain"/>
    <property type="match status" value="1"/>
</dbReference>
<dbReference type="InterPro" id="IPR036895">
    <property type="entry name" value="Uracil-DNA_glycosylase-like_sf"/>
</dbReference>
<proteinExistence type="predicted"/>
<protein>
    <submittedName>
        <fullName evidence="2">Uracil-DNA glycosylase</fullName>
    </submittedName>
</protein>
<name>A0ABM9WNS1_9GAMM</name>
<feature type="domain" description="Uracil-DNA glycosylase-like" evidence="1">
    <location>
        <begin position="28"/>
        <end position="190"/>
    </location>
</feature>
<dbReference type="InterPro" id="IPR005122">
    <property type="entry name" value="Uracil-DNA_glycosylase-like"/>
</dbReference>
<evidence type="ECO:0000313" key="3">
    <source>
        <dbReference type="Proteomes" id="UP000016543"/>
    </source>
</evidence>
<reference evidence="2 3" key="1">
    <citation type="submission" date="2006-01" db="EMBL/GenBank/DDBJ databases">
        <authorList>
            <person name="Brettar I."/>
            <person name="Hofle M."/>
            <person name="Ferriera S."/>
            <person name="Johnson J."/>
            <person name="Kravitz S."/>
            <person name="Halpern A."/>
            <person name="Remington K."/>
            <person name="Beeson K."/>
            <person name="Tran B."/>
            <person name="Rogers Y.-H."/>
            <person name="Friedman R."/>
            <person name="Venter J.C."/>
        </authorList>
    </citation>
    <scope>NUCLEOTIDE SEQUENCE [LARGE SCALE GENOMIC DNA]</scope>
    <source>
        <strain evidence="2 3">OS145</strain>
    </source>
</reference>
<gene>
    <name evidence="2" type="ORF">OS145_09238</name>
</gene>
<dbReference type="SMART" id="SM00987">
    <property type="entry name" value="UreE_C"/>
    <property type="match status" value="1"/>
</dbReference>
<sequence>MSAWQTTVQHVRNCSLCEPKLPLGARPVIQFHPHARILIAGQAPGIRVHRSGKPFDDPSGERLRAWLGVDKSDFYDARQFAILPMGFCYPGTTSSGDAPPRPECADAWREQLLEQLPHLQLTLAIGQYAQQWHAQQLTGIKLQRTLTERVKNWQAWLEQGILPLPHPSPRNNRWLAKNPWFEDEVLPELKAQIARWRGSQK</sequence>
<dbReference type="RefSeq" id="WP_006954621.1">
    <property type="nucleotide sequence ID" value="NZ_CH672403.1"/>
</dbReference>
<organism evidence="2 3">
    <name type="scientific">Idiomarina baltica OS145</name>
    <dbReference type="NCBI Taxonomy" id="314276"/>
    <lineage>
        <taxon>Bacteria</taxon>
        <taxon>Pseudomonadati</taxon>
        <taxon>Pseudomonadota</taxon>
        <taxon>Gammaproteobacteria</taxon>
        <taxon>Alteromonadales</taxon>
        <taxon>Idiomarinaceae</taxon>
        <taxon>Idiomarina</taxon>
    </lineage>
</organism>
<dbReference type="PANTHER" id="PTHR42160:SF1">
    <property type="entry name" value="URACIL-DNA GLYCOSYLASE SUPERFAMILY PROTEIN"/>
    <property type="match status" value="1"/>
</dbReference>
<dbReference type="CDD" id="cd10033">
    <property type="entry name" value="UDG_like"/>
    <property type="match status" value="1"/>
</dbReference>
<comment type="caution">
    <text evidence="2">The sequence shown here is derived from an EMBL/GenBank/DDBJ whole genome shotgun (WGS) entry which is preliminary data.</text>
</comment>
<dbReference type="Proteomes" id="UP000016543">
    <property type="component" value="Unassembled WGS sequence"/>
</dbReference>
<dbReference type="InterPro" id="IPR047124">
    <property type="entry name" value="HI_0220.2"/>
</dbReference>
<evidence type="ECO:0000313" key="2">
    <source>
        <dbReference type="EMBL" id="EAQ32644.1"/>
    </source>
</evidence>
<dbReference type="PANTHER" id="PTHR42160">
    <property type="entry name" value="URACIL-DNA GLYCOSYLASE SUPERFAMILY PROTEIN"/>
    <property type="match status" value="1"/>
</dbReference>
<keyword evidence="3" id="KW-1185">Reference proteome</keyword>
<dbReference type="EMBL" id="AAMX01000004">
    <property type="protein sequence ID" value="EAQ32644.1"/>
    <property type="molecule type" value="Genomic_DNA"/>
</dbReference>